<accession>A0ABR3VI49</accession>
<keyword evidence="4" id="KW-1185">Reference proteome</keyword>
<feature type="region of interest" description="Disordered" evidence="1">
    <location>
        <begin position="731"/>
        <end position="757"/>
    </location>
</feature>
<dbReference type="Proteomes" id="UP001583172">
    <property type="component" value="Unassembled WGS sequence"/>
</dbReference>
<evidence type="ECO:0000313" key="3">
    <source>
        <dbReference type="EMBL" id="KAL1841490.1"/>
    </source>
</evidence>
<reference evidence="3 4" key="1">
    <citation type="journal article" date="2024" name="Commun. Biol.">
        <title>Comparative genomic analysis of thermophilic fungi reveals convergent evolutionary adaptations and gene losses.</title>
        <authorList>
            <person name="Steindorff A.S."/>
            <person name="Aguilar-Pontes M.V."/>
            <person name="Robinson A.J."/>
            <person name="Andreopoulos B."/>
            <person name="LaButti K."/>
            <person name="Kuo A."/>
            <person name="Mondo S."/>
            <person name="Riley R."/>
            <person name="Otillar R."/>
            <person name="Haridas S."/>
            <person name="Lipzen A."/>
            <person name="Grimwood J."/>
            <person name="Schmutz J."/>
            <person name="Clum A."/>
            <person name="Reid I.D."/>
            <person name="Moisan M.C."/>
            <person name="Butler G."/>
            <person name="Nguyen T.T.M."/>
            <person name="Dewar K."/>
            <person name="Conant G."/>
            <person name="Drula E."/>
            <person name="Henrissat B."/>
            <person name="Hansel C."/>
            <person name="Singer S."/>
            <person name="Hutchinson M.I."/>
            <person name="de Vries R.P."/>
            <person name="Natvig D.O."/>
            <person name="Powell A.J."/>
            <person name="Tsang A."/>
            <person name="Grigoriev I.V."/>
        </authorList>
    </citation>
    <scope>NUCLEOTIDE SEQUENCE [LARGE SCALE GENOMIC DNA]</scope>
    <source>
        <strain evidence="3 4">CBS 620.91</strain>
    </source>
</reference>
<protein>
    <recommendedName>
        <fullName evidence="2">DUF7892 domain-containing protein</fullName>
    </recommendedName>
</protein>
<feature type="compositionally biased region" description="Basic and acidic residues" evidence="1">
    <location>
        <begin position="347"/>
        <end position="366"/>
    </location>
</feature>
<feature type="compositionally biased region" description="Basic and acidic residues" evidence="1">
    <location>
        <begin position="451"/>
        <end position="471"/>
    </location>
</feature>
<evidence type="ECO:0000259" key="2">
    <source>
        <dbReference type="Pfam" id="PF25422"/>
    </source>
</evidence>
<comment type="caution">
    <text evidence="3">The sequence shown here is derived from an EMBL/GenBank/DDBJ whole genome shotgun (WGS) entry which is preliminary data.</text>
</comment>
<proteinExistence type="predicted"/>
<feature type="region of interest" description="Disordered" evidence="1">
    <location>
        <begin position="438"/>
        <end position="471"/>
    </location>
</feature>
<evidence type="ECO:0000313" key="4">
    <source>
        <dbReference type="Proteomes" id="UP001583172"/>
    </source>
</evidence>
<feature type="region of interest" description="Disordered" evidence="1">
    <location>
        <begin position="39"/>
        <end position="62"/>
    </location>
</feature>
<evidence type="ECO:0000256" key="1">
    <source>
        <dbReference type="SAM" id="MobiDB-lite"/>
    </source>
</evidence>
<dbReference type="EMBL" id="JAZGSY010000073">
    <property type="protein sequence ID" value="KAL1841490.1"/>
    <property type="molecule type" value="Genomic_DNA"/>
</dbReference>
<name>A0ABR3VI49_HUMIN</name>
<feature type="region of interest" description="Disordered" evidence="1">
    <location>
        <begin position="346"/>
        <end position="368"/>
    </location>
</feature>
<dbReference type="SUPFAM" id="SSF81383">
    <property type="entry name" value="F-box domain"/>
    <property type="match status" value="1"/>
</dbReference>
<dbReference type="InterPro" id="IPR036047">
    <property type="entry name" value="F-box-like_dom_sf"/>
</dbReference>
<organism evidence="3 4">
    <name type="scientific">Humicola insolens</name>
    <name type="common">Soft-rot fungus</name>
    <dbReference type="NCBI Taxonomy" id="85995"/>
    <lineage>
        <taxon>Eukaryota</taxon>
        <taxon>Fungi</taxon>
        <taxon>Dikarya</taxon>
        <taxon>Ascomycota</taxon>
        <taxon>Pezizomycotina</taxon>
        <taxon>Sordariomycetes</taxon>
        <taxon>Sordariomycetidae</taxon>
        <taxon>Sordariales</taxon>
        <taxon>Chaetomiaceae</taxon>
        <taxon>Mycothermus</taxon>
    </lineage>
</organism>
<dbReference type="CDD" id="cd09917">
    <property type="entry name" value="F-box_SF"/>
    <property type="match status" value="1"/>
</dbReference>
<feature type="domain" description="DUF7892" evidence="2">
    <location>
        <begin position="759"/>
        <end position="884"/>
    </location>
</feature>
<dbReference type="Pfam" id="PF25422">
    <property type="entry name" value="DUF7892"/>
    <property type="match status" value="1"/>
</dbReference>
<dbReference type="InterPro" id="IPR057214">
    <property type="entry name" value="DUF7892"/>
</dbReference>
<gene>
    <name evidence="3" type="ORF">VTJ49DRAFT_6981</name>
</gene>
<sequence length="950" mass="105954">MTEIHNPAGGGEAQRESLTTPCVGIHDWRAVEDSMGLDKKRKLPGDCNDGPDQLGHPRPASLPPAYSVNKKIKLTKDVLPVGARVLNPSSRLAPEVWHHVFTFCPPKSLGNLLAVNKLFNRFLDPASPFPKDVRLRATSGALQPLEPNAIWQASRRRFWPQMPVPLQSKTELDMWRLACFSRCQGCGKVSSQQPPSFPDPRRPGPGTGGVAIIWAFGRRLCASCLLTQSYKELDLQILPTIPSAIIPALPFVYLTQDCDVFSAPTYEHGLTEPTSRATKLFLKSDVEALEAEFRQVLAMGQGTLNEWLKGLNGRGKELLQEAFKWEKWEFSGGTFKMRALLYPGLKQKHENSATPRDPERHGRTAEEAAQLKVARKREIERRALLLDPPITPDVLSHMPSFQAATQIVAELGDDAWELLKPRLLAQRADAELLASQGMLRDDGHVQAQQDPPEKRPIETTRAAQKEERDRIDREWEEAQGPLRAKIAGYADEAVRDRWSKVKNRTRENCARFAIDVLLHVRKRFYEHVSHEAAAAKAAGRMPVKDPANGPFTQKLTLENMKWIFDTKVKQLIQKSLHKVLFYCSGCEATHKPFAFEGALQHFAALHTTALSKGNIVVYWRAEWPEQPPFSASIQPVRQTRPTFAAPAPTVTPSTGHEYNPSVYNGHFSAGPPPYQLQPTAPPFFTPQIGYELQPSSAPPPAPYPVLQPPPVPYAPAVAVPVGGHVWRQDGQLGHHHEQSWENSAGRPGAHNSPPGRHALKIKDLAATSRTMWRALGQIQGIPRDIRIFATIHHVADVFRFRFKEALPLSLFIDGLSTRSTLRPILHANGLVCKACRLGLGSASSVGQESSQYSLTNLAHHFQSEHIEHTQSTASSRPLNWVVDMWPRHPVFSLIRDVDERMQIRKQPMRGSMTASLRCTQGIWGMRSSSMKLLLDGLMTRLATGARSHNP</sequence>